<name>A0A834GZA4_RHOSS</name>
<reference evidence="2" key="1">
    <citation type="submission" date="2019-11" db="EMBL/GenBank/DDBJ databases">
        <authorList>
            <person name="Liu Y."/>
            <person name="Hou J."/>
            <person name="Li T.-Q."/>
            <person name="Guan C.-H."/>
            <person name="Wu X."/>
            <person name="Wu H.-Z."/>
            <person name="Ling F."/>
            <person name="Zhang R."/>
            <person name="Shi X.-G."/>
            <person name="Ren J.-P."/>
            <person name="Chen E.-F."/>
            <person name="Sun J.-M."/>
        </authorList>
    </citation>
    <scope>NUCLEOTIDE SEQUENCE</scope>
    <source>
        <strain evidence="2">Adult_tree_wgs_1</strain>
        <tissue evidence="2">Leaves</tissue>
    </source>
</reference>
<comment type="caution">
    <text evidence="2">The sequence shown here is derived from an EMBL/GenBank/DDBJ whole genome shotgun (WGS) entry which is preliminary data.</text>
</comment>
<keyword evidence="1" id="KW-0812">Transmembrane</keyword>
<evidence type="ECO:0000313" key="3">
    <source>
        <dbReference type="Proteomes" id="UP000626092"/>
    </source>
</evidence>
<keyword evidence="3" id="KW-1185">Reference proteome</keyword>
<evidence type="ECO:0000256" key="1">
    <source>
        <dbReference type="SAM" id="Phobius"/>
    </source>
</evidence>
<evidence type="ECO:0008006" key="4">
    <source>
        <dbReference type="Google" id="ProtNLM"/>
    </source>
</evidence>
<dbReference type="AlphaFoldDB" id="A0A834GZA4"/>
<dbReference type="EMBL" id="WJXA01000004">
    <property type="protein sequence ID" value="KAF7144630.1"/>
    <property type="molecule type" value="Genomic_DNA"/>
</dbReference>
<dbReference type="OrthoDB" id="1692153at2759"/>
<evidence type="ECO:0000313" key="2">
    <source>
        <dbReference type="EMBL" id="KAF7144630.1"/>
    </source>
</evidence>
<gene>
    <name evidence="2" type="ORF">RHSIM_Rhsim04G0122200</name>
</gene>
<keyword evidence="1" id="KW-1133">Transmembrane helix</keyword>
<proteinExistence type="predicted"/>
<sequence length="248" mass="28599">MVMQPERQQKLRINVDAKAKTFHFKFKAITILPTTSKLFPFPIKLNLNLKLCPSLLQSKKSEQQFPFPRRGKSWKLKFLWILGKIRPRPSKNKATASDETSNLGHPDAHFLSTQLRHFPFEEPMCISSIVIGFIALLSQSIFQNNQKGMVLYTLIILLYLALILKKYFSRRTRNLMVIAIVALLCCAIWVYLRNILKTDCFWKSCMELCSSLGQTVHSSFSQYIGAHRGDNYLRHLTFNPFIDVLGGD</sequence>
<feature type="transmembrane region" description="Helical" evidence="1">
    <location>
        <begin position="175"/>
        <end position="192"/>
    </location>
</feature>
<organism evidence="2 3">
    <name type="scientific">Rhododendron simsii</name>
    <name type="common">Sims's rhododendron</name>
    <dbReference type="NCBI Taxonomy" id="118357"/>
    <lineage>
        <taxon>Eukaryota</taxon>
        <taxon>Viridiplantae</taxon>
        <taxon>Streptophyta</taxon>
        <taxon>Embryophyta</taxon>
        <taxon>Tracheophyta</taxon>
        <taxon>Spermatophyta</taxon>
        <taxon>Magnoliopsida</taxon>
        <taxon>eudicotyledons</taxon>
        <taxon>Gunneridae</taxon>
        <taxon>Pentapetalae</taxon>
        <taxon>asterids</taxon>
        <taxon>Ericales</taxon>
        <taxon>Ericaceae</taxon>
        <taxon>Ericoideae</taxon>
        <taxon>Rhodoreae</taxon>
        <taxon>Rhododendron</taxon>
    </lineage>
</organism>
<protein>
    <recommendedName>
        <fullName evidence="4">Transmembrane protein</fullName>
    </recommendedName>
</protein>
<keyword evidence="1" id="KW-0472">Membrane</keyword>
<feature type="transmembrane region" description="Helical" evidence="1">
    <location>
        <begin position="148"/>
        <end position="168"/>
    </location>
</feature>
<dbReference type="Proteomes" id="UP000626092">
    <property type="component" value="Unassembled WGS sequence"/>
</dbReference>
<accession>A0A834GZA4</accession>